<evidence type="ECO:0000256" key="4">
    <source>
        <dbReference type="ARBA" id="ARBA00022723"/>
    </source>
</evidence>
<protein>
    <submittedName>
        <fullName evidence="9">Pilus assembly protein PilY</fullName>
    </submittedName>
</protein>
<keyword evidence="4" id="KW-0479">Metal-binding</keyword>
<accession>A0A502E2C1</accession>
<feature type="chain" id="PRO_5021469972" evidence="7">
    <location>
        <begin position="30"/>
        <end position="1314"/>
    </location>
</feature>
<proteinExistence type="inferred from homology"/>
<evidence type="ECO:0000256" key="7">
    <source>
        <dbReference type="SAM" id="SignalP"/>
    </source>
</evidence>
<evidence type="ECO:0000313" key="9">
    <source>
        <dbReference type="EMBL" id="TPG30686.1"/>
    </source>
</evidence>
<dbReference type="GO" id="GO:0009289">
    <property type="term" value="C:pilus"/>
    <property type="evidence" value="ECO:0007669"/>
    <property type="project" value="UniProtKB-SubCell"/>
</dbReference>
<comment type="similarity">
    <text evidence="2">Belongs to the PilY1 family.</text>
</comment>
<evidence type="ECO:0000256" key="6">
    <source>
        <dbReference type="ARBA" id="ARBA00023263"/>
    </source>
</evidence>
<reference evidence="9 10" key="1">
    <citation type="journal article" date="2019" name="Environ. Microbiol.">
        <title>Species interactions and distinct microbial communities in high Arctic permafrost affected cryosols are associated with the CH4 and CO2 gas fluxes.</title>
        <authorList>
            <person name="Altshuler I."/>
            <person name="Hamel J."/>
            <person name="Turney S."/>
            <person name="Magnuson E."/>
            <person name="Levesque R."/>
            <person name="Greer C."/>
            <person name="Whyte L.G."/>
        </authorList>
    </citation>
    <scope>NUCLEOTIDE SEQUENCE [LARGE SCALE GENOMIC DNA]</scope>
    <source>
        <strain evidence="9 10">S06.C</strain>
    </source>
</reference>
<dbReference type="Proteomes" id="UP000319212">
    <property type="component" value="Unassembled WGS sequence"/>
</dbReference>
<evidence type="ECO:0000256" key="2">
    <source>
        <dbReference type="ARBA" id="ARBA00008387"/>
    </source>
</evidence>
<feature type="signal peptide" evidence="7">
    <location>
        <begin position="1"/>
        <end position="29"/>
    </location>
</feature>
<dbReference type="InterPro" id="IPR008707">
    <property type="entry name" value="B-propeller_PilY1"/>
</dbReference>
<evidence type="ECO:0000259" key="8">
    <source>
        <dbReference type="Pfam" id="PF05567"/>
    </source>
</evidence>
<organism evidence="9 10">
    <name type="scientific">Variovorax guangxiensis</name>
    <dbReference type="NCBI Taxonomy" id="1775474"/>
    <lineage>
        <taxon>Bacteria</taxon>
        <taxon>Pseudomonadati</taxon>
        <taxon>Pseudomonadota</taxon>
        <taxon>Betaproteobacteria</taxon>
        <taxon>Burkholderiales</taxon>
        <taxon>Comamonadaceae</taxon>
        <taxon>Variovorax</taxon>
    </lineage>
</organism>
<keyword evidence="7" id="KW-0732">Signal</keyword>
<sequence length="1314" mass="139353">MVQNRHGKSKSAAVALVLSLGAASLLAHAGETAAVPPDAVLADEPLFSTTSRVKPNMVLDLSVEFPTTGAAYRSEFDITKSYIGYWDPMGCYDYTVADGYFKRTASATVSAGAIVCAQKWSGNMLNWAASSAIDMLRYAMTGGDRVVDTLDQTVLQRAVLQDNFYNAGYNFPARVLRGNLDKLTPLSATLGAAGTVRIANCRQMLFVGSTSTGSCAKPGTDQVHGPGGPGAYFARVQVCSAAEGPLRRDLCVKQSSGRFKPVGTIQTYAEKMRFAAFGYLMDNTNARYGGVLRAPMKFAGPHAENAKFERVVNEAAEWDARTGVFVVNPLASTEGLSGVVNYLNQFGRTGPSPGTYKSLDTIGELYYESLRYLQGQPPSEQATAGMTEAMKDGFPVYNKSAGWGAGLQKAWDPVVASCQRNYVVAIGDLNTHHEHSLPGLPNDGLDGWPSGVRAVDLSKLEPDTAYWSRLVGGFENAEALRYTVPSRKEPLTMRGNASGPRAYAYNNGSQITSSNIATLHTGSDQGSLGWAGLAYWANTQKIGEDYPDVRVKTYTVDVDEGGDGTIRQGKRGSAYYLAAKYGGFDDKNKDGNPFVTSASTGDAEVIANAEWQSGVDDDGLPKPANYFLASKPEEMIAAIRQIFAKAGAASGTIAGGALSSTRVAASGTSVYIPQLDSTRWSGSLEAYPLSYDPKVGAVTKADRPTWSAGSLLTTHKRPDDRKIFTQSSSRSGAAFSWKGLSNDKRWADALNTQPFGQDDAKDGLGEKRVAYLRGGRTEESDKAGGVFRVRDSVMGDVVNSTPLLVGAPSSAVQGAGYDAFVASNKSRRHTVYVGANDGMLHAFAADTGEELFAYVPSSLSTALSSYTSPDYVHRPYVDGSPAADEVQLSNGAWRTALVSGMGGGARGIFALDVTRPSDFRAENVLWEFTGDDDADMGHVTQAPRILKFRTVAAKGSAPAVYRWFAVVPSGFNNQNSKKAAALFLVAMDKPPGEPWQRGVNYQKIVLPKPADTTLVNALGPVGDYAGADRSTRLLYAGDTQGNLWKFDFAGDAPWKEGGSVLGLSSPPMMVAQDAGGQRQPITIAPEVGAGPNGGAVVLFGTGKFVEVSDLSTRRAQTIYGFYDDGSAIPAGQARVQLQARTVTANGAGKFTITGDAFAHAAYNSKTSQRRGWYFDLPDAVDSGERQVSQMVLSDGYLLFNTLVPNPNACGVGGGGHSCAVNAMTGLSSGGTCIPSTVGLLSAPLIVQEGDGAFTSTDAFGRRQETKKVAVINLGTGAGQGPGVTIARPIEGGKVSRVAGRLNWRQVINYKDIKQ</sequence>
<evidence type="ECO:0000313" key="10">
    <source>
        <dbReference type="Proteomes" id="UP000319212"/>
    </source>
</evidence>
<dbReference type="SUPFAM" id="SSF50998">
    <property type="entry name" value="Quinoprotein alcohol dehydrogenase-like"/>
    <property type="match status" value="2"/>
</dbReference>
<comment type="caution">
    <text evidence="9">The sequence shown here is derived from an EMBL/GenBank/DDBJ whole genome shotgun (WGS) entry which is preliminary data.</text>
</comment>
<dbReference type="InterPro" id="IPR011047">
    <property type="entry name" value="Quinoprotein_ADH-like_sf"/>
</dbReference>
<evidence type="ECO:0000256" key="5">
    <source>
        <dbReference type="ARBA" id="ARBA00022837"/>
    </source>
</evidence>
<evidence type="ECO:0000256" key="3">
    <source>
        <dbReference type="ARBA" id="ARBA00022558"/>
    </source>
</evidence>
<evidence type="ECO:0000256" key="1">
    <source>
        <dbReference type="ARBA" id="ARBA00004561"/>
    </source>
</evidence>
<name>A0A502E2C1_9BURK</name>
<dbReference type="GO" id="GO:0046872">
    <property type="term" value="F:metal ion binding"/>
    <property type="evidence" value="ECO:0007669"/>
    <property type="project" value="UniProtKB-KW"/>
</dbReference>
<keyword evidence="6" id="KW-0281">Fimbrium</keyword>
<feature type="domain" description="PilY1 beta-propeller" evidence="8">
    <location>
        <begin position="794"/>
        <end position="1138"/>
    </location>
</feature>
<gene>
    <name evidence="9" type="ORF">EAH82_04250</name>
</gene>
<dbReference type="Pfam" id="PF05567">
    <property type="entry name" value="T4P_PilY1"/>
    <property type="match status" value="1"/>
</dbReference>
<comment type="subcellular location">
    <subcellularLocation>
        <location evidence="1">Fimbrium</location>
    </subcellularLocation>
</comment>
<keyword evidence="5" id="KW-0106">Calcium</keyword>
<keyword evidence="3" id="KW-1029">Fimbrium biogenesis</keyword>
<dbReference type="OrthoDB" id="7156875at2"/>
<dbReference type="EMBL" id="RCZI01000001">
    <property type="protein sequence ID" value="TPG30686.1"/>
    <property type="molecule type" value="Genomic_DNA"/>
</dbReference>
<dbReference type="RefSeq" id="WP_140838881.1">
    <property type="nucleotide sequence ID" value="NZ_RCZI01000001.1"/>
</dbReference>